<protein>
    <submittedName>
        <fullName evidence="8">Dehydrogenase</fullName>
    </submittedName>
</protein>
<dbReference type="InterPro" id="IPR013750">
    <property type="entry name" value="GHMP_kinase_C_dom"/>
</dbReference>
<name>A0AA96GEX1_9BACT</name>
<comment type="similarity">
    <text evidence="5">Belongs to the GHMP kinase family.</text>
</comment>
<accession>A0AA96GEX1</accession>
<dbReference type="EMBL" id="CP116967">
    <property type="protein sequence ID" value="WNM59887.1"/>
    <property type="molecule type" value="Genomic_DNA"/>
</dbReference>
<dbReference type="InterPro" id="IPR020568">
    <property type="entry name" value="Ribosomal_Su5_D2-typ_SF"/>
</dbReference>
<dbReference type="PANTHER" id="PTHR32463">
    <property type="entry name" value="L-FUCOSE KINASE"/>
    <property type="match status" value="1"/>
</dbReference>
<dbReference type="GO" id="GO:0050201">
    <property type="term" value="F:fucokinase activity"/>
    <property type="evidence" value="ECO:0007669"/>
    <property type="project" value="TreeGrafter"/>
</dbReference>
<dbReference type="InterPro" id="IPR006204">
    <property type="entry name" value="GHMP_kinase_N_dom"/>
</dbReference>
<dbReference type="PIRSF" id="PIRSF036406">
    <property type="entry name" value="Hept_kin"/>
    <property type="match status" value="1"/>
</dbReference>
<dbReference type="InterPro" id="IPR001174">
    <property type="entry name" value="HddA/FKP"/>
</dbReference>
<proteinExistence type="inferred from homology"/>
<evidence type="ECO:0000259" key="7">
    <source>
        <dbReference type="Pfam" id="PF08544"/>
    </source>
</evidence>
<keyword evidence="2" id="KW-0547">Nucleotide-binding</keyword>
<keyword evidence="4" id="KW-0067">ATP-binding</keyword>
<dbReference type="PANTHER" id="PTHR32463:SF0">
    <property type="entry name" value="L-FUCOSE KINASE"/>
    <property type="match status" value="1"/>
</dbReference>
<dbReference type="Pfam" id="PF00288">
    <property type="entry name" value="GHMP_kinases_N"/>
    <property type="match status" value="1"/>
</dbReference>
<dbReference type="PRINTS" id="PR00960">
    <property type="entry name" value="LMBPPROTEIN"/>
</dbReference>
<sequence>MIIRARAPLRLGLAGGGTDVSPYCDLYGGCVLNATIDRYAYAVLEVLTGNKVQFCSADRQHFSEYQLGESIPRNGCVDLQRAVYLYMVKQFNEGRPLPVKVTTYCDAPVGSGLGSSSTLVVAMIKAFAELLNVPLDDYALAHLAFRLERVDCGLQGGRQDQYAATFGGFNFIEFYADNRVIVNPLRIKNWIICELEASLVLFFTGVSRSSAKIISDQSTNVEAGTDLALSAMHAMKREACTMKESLLKGDFTGLVESMREGWVSKKRSAKSVSNAHIDEIYESAVKAGALAGKVSGAGGGGFMMFFVPPEKRMEVIFALKKFSGQVSNCHFTKYGMQGWKID</sequence>
<evidence type="ECO:0000313" key="8">
    <source>
        <dbReference type="EMBL" id="WNM59887.1"/>
    </source>
</evidence>
<dbReference type="RefSeq" id="WP_312646772.1">
    <property type="nucleotide sequence ID" value="NZ_CP116967.1"/>
</dbReference>
<dbReference type="GO" id="GO:0042352">
    <property type="term" value="P:GDP-L-fucose salvage"/>
    <property type="evidence" value="ECO:0007669"/>
    <property type="project" value="TreeGrafter"/>
</dbReference>
<dbReference type="KEGG" id="nall:PP769_09060"/>
<feature type="domain" description="GHMP kinase C-terminal" evidence="7">
    <location>
        <begin position="242"/>
        <end position="319"/>
    </location>
</feature>
<reference evidence="8 9" key="1">
    <citation type="submission" date="2023-01" db="EMBL/GenBank/DDBJ databases">
        <title>Cultivation and genomic characterization of new, ubiquitous marine nitrite-oxidizing bacteria from the Nitrospirales.</title>
        <authorList>
            <person name="Mueller A.J."/>
            <person name="Daebeler A."/>
            <person name="Herbold C.W."/>
            <person name="Kirkegaard R.H."/>
            <person name="Daims H."/>
        </authorList>
    </citation>
    <scope>NUCLEOTIDE SEQUENCE [LARGE SCALE GENOMIC DNA]</scope>
    <source>
        <strain evidence="8 9">VA</strain>
    </source>
</reference>
<evidence type="ECO:0000259" key="6">
    <source>
        <dbReference type="Pfam" id="PF00288"/>
    </source>
</evidence>
<evidence type="ECO:0000256" key="5">
    <source>
        <dbReference type="ARBA" id="ARBA00038121"/>
    </source>
</evidence>
<dbReference type="Gene3D" id="3.30.230.120">
    <property type="match status" value="1"/>
</dbReference>
<dbReference type="InterPro" id="IPR052203">
    <property type="entry name" value="GHMP_Kinase-Related"/>
</dbReference>
<evidence type="ECO:0000256" key="4">
    <source>
        <dbReference type="ARBA" id="ARBA00022840"/>
    </source>
</evidence>
<feature type="domain" description="GHMP kinase N-terminal" evidence="6">
    <location>
        <begin position="86"/>
        <end position="168"/>
    </location>
</feature>
<dbReference type="SUPFAM" id="SSF54211">
    <property type="entry name" value="Ribosomal protein S5 domain 2-like"/>
    <property type="match status" value="1"/>
</dbReference>
<keyword evidence="1" id="KW-0808">Transferase</keyword>
<evidence type="ECO:0000256" key="1">
    <source>
        <dbReference type="ARBA" id="ARBA00022679"/>
    </source>
</evidence>
<keyword evidence="3" id="KW-0418">Kinase</keyword>
<gene>
    <name evidence="8" type="ORF">PP769_09060</name>
</gene>
<dbReference type="InterPro" id="IPR036554">
    <property type="entry name" value="GHMP_kinase_C_sf"/>
</dbReference>
<evidence type="ECO:0000256" key="2">
    <source>
        <dbReference type="ARBA" id="ARBA00022741"/>
    </source>
</evidence>
<dbReference type="AlphaFoldDB" id="A0AA96GEX1"/>
<dbReference type="GO" id="GO:0005524">
    <property type="term" value="F:ATP binding"/>
    <property type="evidence" value="ECO:0007669"/>
    <property type="project" value="UniProtKB-KW"/>
</dbReference>
<organism evidence="8 9">
    <name type="scientific">Candidatus Nitrospira allomarina</name>
    <dbReference type="NCBI Taxonomy" id="3020900"/>
    <lineage>
        <taxon>Bacteria</taxon>
        <taxon>Pseudomonadati</taxon>
        <taxon>Nitrospirota</taxon>
        <taxon>Nitrospiria</taxon>
        <taxon>Nitrospirales</taxon>
        <taxon>Nitrospiraceae</taxon>
        <taxon>Nitrospira</taxon>
    </lineage>
</organism>
<dbReference type="SUPFAM" id="SSF55060">
    <property type="entry name" value="GHMP Kinase, C-terminal domain"/>
    <property type="match status" value="1"/>
</dbReference>
<dbReference type="Pfam" id="PF08544">
    <property type="entry name" value="GHMP_kinases_C"/>
    <property type="match status" value="1"/>
</dbReference>
<keyword evidence="9" id="KW-1185">Reference proteome</keyword>
<evidence type="ECO:0000313" key="9">
    <source>
        <dbReference type="Proteomes" id="UP001302719"/>
    </source>
</evidence>
<evidence type="ECO:0000256" key="3">
    <source>
        <dbReference type="ARBA" id="ARBA00022777"/>
    </source>
</evidence>
<dbReference type="InterPro" id="IPR014606">
    <property type="entry name" value="Heptose_7-P_kinase"/>
</dbReference>
<dbReference type="Proteomes" id="UP001302719">
    <property type="component" value="Chromosome"/>
</dbReference>